<dbReference type="Pfam" id="PF21157">
    <property type="entry name" value="DksA_N"/>
    <property type="match status" value="1"/>
</dbReference>
<evidence type="ECO:0000256" key="2">
    <source>
        <dbReference type="ARBA" id="ARBA00022771"/>
    </source>
</evidence>
<feature type="zinc finger region" description="dksA C4-type" evidence="4">
    <location>
        <begin position="96"/>
        <end position="120"/>
    </location>
</feature>
<keyword evidence="2" id="KW-0863">Zinc-finger</keyword>
<evidence type="ECO:0000256" key="1">
    <source>
        <dbReference type="ARBA" id="ARBA00022723"/>
    </source>
</evidence>
<evidence type="ECO:0000313" key="9">
    <source>
        <dbReference type="Proteomes" id="UP000321595"/>
    </source>
</evidence>
<feature type="domain" description="DnaK suppressor protein DksA N-terminal" evidence="7">
    <location>
        <begin position="19"/>
        <end position="87"/>
    </location>
</feature>
<dbReference type="GO" id="GO:0008270">
    <property type="term" value="F:zinc ion binding"/>
    <property type="evidence" value="ECO:0007669"/>
    <property type="project" value="UniProtKB-KW"/>
</dbReference>
<dbReference type="KEGG" id="bbae:FRD01_21885"/>
<feature type="domain" description="Zinc finger DksA/TraR C4-type" evidence="6">
    <location>
        <begin position="91"/>
        <end position="119"/>
    </location>
</feature>
<gene>
    <name evidence="8" type="ORF">FRD01_21885</name>
</gene>
<dbReference type="InterPro" id="IPR048489">
    <property type="entry name" value="DksA_N"/>
</dbReference>
<dbReference type="InterPro" id="IPR000962">
    <property type="entry name" value="Znf_DskA_TraR"/>
</dbReference>
<dbReference type="EMBL" id="CP042467">
    <property type="protein sequence ID" value="QED29833.1"/>
    <property type="molecule type" value="Genomic_DNA"/>
</dbReference>
<proteinExistence type="predicted"/>
<dbReference type="Gene3D" id="1.20.120.910">
    <property type="entry name" value="DksA, coiled-coil domain"/>
    <property type="match status" value="1"/>
</dbReference>
<evidence type="ECO:0000259" key="7">
    <source>
        <dbReference type="Pfam" id="PF21157"/>
    </source>
</evidence>
<dbReference type="PANTHER" id="PTHR33823">
    <property type="entry name" value="RNA POLYMERASE-BINDING TRANSCRIPTION FACTOR DKSA-RELATED"/>
    <property type="match status" value="1"/>
</dbReference>
<dbReference type="PANTHER" id="PTHR33823:SF4">
    <property type="entry name" value="GENERAL STRESS PROTEIN 16O"/>
    <property type="match status" value="1"/>
</dbReference>
<name>A0A5B8Y0G8_9DELT</name>
<protein>
    <submittedName>
        <fullName evidence="8">RNA polymerase-binding protein DksA</fullName>
    </submittedName>
</protein>
<dbReference type="InterPro" id="IPR037187">
    <property type="entry name" value="DnaK_N"/>
</dbReference>
<dbReference type="SUPFAM" id="SSF109635">
    <property type="entry name" value="DnaK suppressor protein DksA, alpha-hairpin domain"/>
    <property type="match status" value="1"/>
</dbReference>
<feature type="coiled-coil region" evidence="5">
    <location>
        <begin position="23"/>
        <end position="87"/>
    </location>
</feature>
<evidence type="ECO:0000256" key="5">
    <source>
        <dbReference type="SAM" id="Coils"/>
    </source>
</evidence>
<dbReference type="InterPro" id="IPR020458">
    <property type="entry name" value="Znf_DskA_TraR_CS"/>
</dbReference>
<evidence type="ECO:0000256" key="4">
    <source>
        <dbReference type="PROSITE-ProRule" id="PRU00510"/>
    </source>
</evidence>
<dbReference type="OrthoDB" id="9803742at2"/>
<dbReference type="SUPFAM" id="SSF57716">
    <property type="entry name" value="Glucocorticoid receptor-like (DNA-binding domain)"/>
    <property type="match status" value="1"/>
</dbReference>
<keyword evidence="5" id="KW-0175">Coiled coil</keyword>
<reference evidence="8 9" key="1">
    <citation type="submission" date="2019-08" db="EMBL/GenBank/DDBJ databases">
        <authorList>
            <person name="Liang Q."/>
        </authorList>
    </citation>
    <scope>NUCLEOTIDE SEQUENCE [LARGE SCALE GENOMIC DNA]</scope>
    <source>
        <strain evidence="8 9">V1718</strain>
    </source>
</reference>
<dbReference type="RefSeq" id="WP_146963066.1">
    <property type="nucleotide sequence ID" value="NZ_CP042467.1"/>
</dbReference>
<keyword evidence="9" id="KW-1185">Reference proteome</keyword>
<dbReference type="Pfam" id="PF01258">
    <property type="entry name" value="zf-dskA_traR"/>
    <property type="match status" value="1"/>
</dbReference>
<dbReference type="PROSITE" id="PS51128">
    <property type="entry name" value="ZF_DKSA_2"/>
    <property type="match status" value="1"/>
</dbReference>
<evidence type="ECO:0000313" key="8">
    <source>
        <dbReference type="EMBL" id="QED29833.1"/>
    </source>
</evidence>
<accession>A0A5B8Y0G8</accession>
<sequence length="134" mass="15861">MAKKSTEKVVHDELTEEDLEHFKQRLLQEREDMLAKLNRHLNEAMVDNERPADELDQAGRISDQAYLMRLADKEQKLIKQIDRALAKFESGEFGLCEGTGEPISRKRLEVRPWTRYSIEYKEQLEREMGKSRRL</sequence>
<organism evidence="8 9">
    <name type="scientific">Microvenator marinus</name>
    <dbReference type="NCBI Taxonomy" id="2600177"/>
    <lineage>
        <taxon>Bacteria</taxon>
        <taxon>Deltaproteobacteria</taxon>
        <taxon>Bradymonadales</taxon>
        <taxon>Microvenatoraceae</taxon>
        <taxon>Microvenator</taxon>
    </lineage>
</organism>
<dbReference type="Proteomes" id="UP000321595">
    <property type="component" value="Chromosome"/>
</dbReference>
<evidence type="ECO:0000256" key="3">
    <source>
        <dbReference type="ARBA" id="ARBA00022833"/>
    </source>
</evidence>
<evidence type="ECO:0000259" key="6">
    <source>
        <dbReference type="Pfam" id="PF01258"/>
    </source>
</evidence>
<dbReference type="AlphaFoldDB" id="A0A5B8Y0G8"/>
<dbReference type="PROSITE" id="PS01102">
    <property type="entry name" value="ZF_DKSA_1"/>
    <property type="match status" value="1"/>
</dbReference>
<keyword evidence="3" id="KW-0862">Zinc</keyword>
<keyword evidence="1" id="KW-0479">Metal-binding</keyword>